<dbReference type="GO" id="GO:0031267">
    <property type="term" value="F:small GTPase binding"/>
    <property type="evidence" value="ECO:0007669"/>
    <property type="project" value="TreeGrafter"/>
</dbReference>
<proteinExistence type="predicted"/>
<gene>
    <name evidence="3" type="ORF">CDEB00056_LOCUS5717</name>
</gene>
<sequence>MSNNRGVSTVTPERKHDLLMEARYSRLSWVQSSSIPYNYHHENNCEEESGNKSDDGTNTGNGTGTEITDQHAQDPFSILNSSPLCQKLPSMIPLLRSLLLSSNPGDFDSNASNFKRNGNDLLSSPTSAPAPVYLKTLDEWRERIEAKSATQHRDQLVGALDDHAFLFYYKEVVDRLCIPESMDVVQGMRSFVRSFQKLGNDLYKSSSSSLMSLALVEDKTGDGDGKQKKQQQQQQDMDKIHTLKNETLQRLVLSIQKYLSSLHESLSNHNSWREGTELSTETKMMLDTFIYSKCHGTIMKRARFGLLLDDVLHQQEEELSERLNFLQFVNPAHLEIGCFMDIIANMNNGTSESENDGRPQEVDNVLWKSGLSLPITLMQSLEHMYSPAQMLRCILEVYRGVNNALQIIMEQQSSGSGSNSGAGSGSGGVRSPSADDVLPTLILSIISAKPRKLLTVLRFLEHFATEEQLRGEAGYAYTNLFSATQFIRELDFDLDVDDGSASASASDNTDNNDVGGRSRSRGPSLSIAPEELKAKLAKFRQDVDSSRPSPSSTSTSCDNANGTDNGSNSEKPNTSADNNNSGDRDEESRKVQIANDDYLDTPIRHVNIPVKEVAAARDRGEDLTEWAKNYAASSVSANDFIASASGEETGQINGNIDTEHVVANGIGNGKPLPLPDGFTRAYTFLATEPDDIRMSDVSSLLEEYRMLVRTTEILIMERDALANKQHALAMKHKKERLDHTLAEAASAMNTDTDADRAR</sequence>
<evidence type="ECO:0000259" key="2">
    <source>
        <dbReference type="PROSITE" id="PS51205"/>
    </source>
</evidence>
<dbReference type="GO" id="GO:0016192">
    <property type="term" value="P:vesicle-mediated transport"/>
    <property type="evidence" value="ECO:0007669"/>
    <property type="project" value="InterPro"/>
</dbReference>
<name>A0A7S3V6Q5_9STRA</name>
<dbReference type="Pfam" id="PF02204">
    <property type="entry name" value="VPS9"/>
    <property type="match status" value="1"/>
</dbReference>
<accession>A0A7S3V6Q5</accession>
<feature type="region of interest" description="Disordered" evidence="1">
    <location>
        <begin position="40"/>
        <end position="69"/>
    </location>
</feature>
<dbReference type="GO" id="GO:0005829">
    <property type="term" value="C:cytosol"/>
    <property type="evidence" value="ECO:0007669"/>
    <property type="project" value="TreeGrafter"/>
</dbReference>
<dbReference type="EMBL" id="HBIO01007603">
    <property type="protein sequence ID" value="CAE0460876.1"/>
    <property type="molecule type" value="Transcribed_RNA"/>
</dbReference>
<dbReference type="GO" id="GO:0030139">
    <property type="term" value="C:endocytic vesicle"/>
    <property type="evidence" value="ECO:0007669"/>
    <property type="project" value="TreeGrafter"/>
</dbReference>
<organism evidence="3">
    <name type="scientific">Chaetoceros debilis</name>
    <dbReference type="NCBI Taxonomy" id="122233"/>
    <lineage>
        <taxon>Eukaryota</taxon>
        <taxon>Sar</taxon>
        <taxon>Stramenopiles</taxon>
        <taxon>Ochrophyta</taxon>
        <taxon>Bacillariophyta</taxon>
        <taxon>Coscinodiscophyceae</taxon>
        <taxon>Chaetocerotophycidae</taxon>
        <taxon>Chaetocerotales</taxon>
        <taxon>Chaetocerotaceae</taxon>
        <taxon>Chaetoceros</taxon>
    </lineage>
</organism>
<feature type="compositionally biased region" description="Gly residues" evidence="1">
    <location>
        <begin position="418"/>
        <end position="428"/>
    </location>
</feature>
<dbReference type="AlphaFoldDB" id="A0A7S3V6Q5"/>
<dbReference type="InterPro" id="IPR037191">
    <property type="entry name" value="VPS9_dom_sf"/>
</dbReference>
<dbReference type="PANTHER" id="PTHR23101">
    <property type="entry name" value="RAB GDP/GTP EXCHANGE FACTOR"/>
    <property type="match status" value="1"/>
</dbReference>
<feature type="compositionally biased region" description="Basic and acidic residues" evidence="1">
    <location>
        <begin position="530"/>
        <end position="545"/>
    </location>
</feature>
<dbReference type="PROSITE" id="PS51205">
    <property type="entry name" value="VPS9"/>
    <property type="match status" value="1"/>
</dbReference>
<protein>
    <recommendedName>
        <fullName evidence="2">VPS9 domain-containing protein</fullName>
    </recommendedName>
</protein>
<dbReference type="InterPro" id="IPR045046">
    <property type="entry name" value="Vps9-like"/>
</dbReference>
<reference evidence="3" key="1">
    <citation type="submission" date="2021-01" db="EMBL/GenBank/DDBJ databases">
        <authorList>
            <person name="Corre E."/>
            <person name="Pelletier E."/>
            <person name="Niang G."/>
            <person name="Scheremetjew M."/>
            <person name="Finn R."/>
            <person name="Kale V."/>
            <person name="Holt S."/>
            <person name="Cochrane G."/>
            <person name="Meng A."/>
            <person name="Brown T."/>
            <person name="Cohen L."/>
        </authorList>
    </citation>
    <scope>NUCLEOTIDE SEQUENCE</scope>
    <source>
        <strain evidence="3">MM31A-1</strain>
    </source>
</reference>
<evidence type="ECO:0000256" key="1">
    <source>
        <dbReference type="SAM" id="MobiDB-lite"/>
    </source>
</evidence>
<feature type="domain" description="VPS9" evidence="2">
    <location>
        <begin position="313"/>
        <end position="496"/>
    </location>
</feature>
<dbReference type="SUPFAM" id="SSF109993">
    <property type="entry name" value="VPS9 domain"/>
    <property type="match status" value="1"/>
</dbReference>
<feature type="compositionally biased region" description="Low complexity" evidence="1">
    <location>
        <begin position="499"/>
        <end position="524"/>
    </location>
</feature>
<feature type="compositionally biased region" description="Polar residues" evidence="1">
    <location>
        <begin position="557"/>
        <end position="581"/>
    </location>
</feature>
<dbReference type="SMART" id="SM00167">
    <property type="entry name" value="VPS9"/>
    <property type="match status" value="1"/>
</dbReference>
<dbReference type="GO" id="GO:0005085">
    <property type="term" value="F:guanyl-nucleotide exchange factor activity"/>
    <property type="evidence" value="ECO:0007669"/>
    <property type="project" value="InterPro"/>
</dbReference>
<feature type="region of interest" description="Disordered" evidence="1">
    <location>
        <begin position="412"/>
        <end position="432"/>
    </location>
</feature>
<feature type="compositionally biased region" description="Basic and acidic residues" evidence="1">
    <location>
        <begin position="40"/>
        <end position="55"/>
    </location>
</feature>
<dbReference type="Gene3D" id="1.20.1050.80">
    <property type="entry name" value="VPS9 domain"/>
    <property type="match status" value="1"/>
</dbReference>
<feature type="compositionally biased region" description="Low complexity" evidence="1">
    <location>
        <begin position="546"/>
        <end position="556"/>
    </location>
</feature>
<dbReference type="PANTHER" id="PTHR23101:SF25">
    <property type="entry name" value="GTPASE-ACTIVATING PROTEIN AND VPS9 DOMAIN-CONTAINING PROTEIN 1"/>
    <property type="match status" value="1"/>
</dbReference>
<evidence type="ECO:0000313" key="3">
    <source>
        <dbReference type="EMBL" id="CAE0460876.1"/>
    </source>
</evidence>
<dbReference type="InterPro" id="IPR003123">
    <property type="entry name" value="VPS9"/>
</dbReference>
<feature type="region of interest" description="Disordered" evidence="1">
    <location>
        <begin position="498"/>
        <end position="589"/>
    </location>
</feature>